<dbReference type="PANTHER" id="PTHR33823">
    <property type="entry name" value="RNA POLYMERASE-BINDING TRANSCRIPTION FACTOR DKSA-RELATED"/>
    <property type="match status" value="1"/>
</dbReference>
<dbReference type="PANTHER" id="PTHR33823:SF4">
    <property type="entry name" value="GENERAL STRESS PROTEIN 16O"/>
    <property type="match status" value="1"/>
</dbReference>
<feature type="domain" description="DnaK suppressor protein-like N-terminal" evidence="6">
    <location>
        <begin position="6"/>
        <end position="70"/>
    </location>
</feature>
<evidence type="ECO:0000259" key="6">
    <source>
        <dbReference type="Pfam" id="PF21173"/>
    </source>
</evidence>
<dbReference type="InterPro" id="IPR000962">
    <property type="entry name" value="Znf_DskA_TraR"/>
</dbReference>
<dbReference type="InterPro" id="IPR037187">
    <property type="entry name" value="DnaK_N"/>
</dbReference>
<evidence type="ECO:0000313" key="8">
    <source>
        <dbReference type="Proteomes" id="UP000310754"/>
    </source>
</evidence>
<keyword evidence="8" id="KW-1185">Reference proteome</keyword>
<feature type="zinc finger region" description="dksA C4-type" evidence="4">
    <location>
        <begin position="78"/>
        <end position="102"/>
    </location>
</feature>
<dbReference type="SUPFAM" id="SSF57716">
    <property type="entry name" value="Glucocorticoid receptor-like (DNA-binding domain)"/>
    <property type="match status" value="1"/>
</dbReference>
<dbReference type="Gene3D" id="1.20.120.910">
    <property type="entry name" value="DksA, coiled-coil domain"/>
    <property type="match status" value="1"/>
</dbReference>
<dbReference type="Pfam" id="PF01258">
    <property type="entry name" value="zf-dskA_traR"/>
    <property type="match status" value="1"/>
</dbReference>
<comment type="caution">
    <text evidence="7">The sequence shown here is derived from an EMBL/GenBank/DDBJ whole genome shotgun (WGS) entry which is preliminary data.</text>
</comment>
<evidence type="ECO:0000259" key="5">
    <source>
        <dbReference type="Pfam" id="PF01258"/>
    </source>
</evidence>
<accession>A0A4S3ZQ20</accession>
<evidence type="ECO:0000313" key="7">
    <source>
        <dbReference type="EMBL" id="THF47609.1"/>
    </source>
</evidence>
<proteinExistence type="predicted"/>
<reference evidence="7 8" key="1">
    <citation type="submission" date="2019-04" db="EMBL/GenBank/DDBJ databases">
        <title>Rhizobium terrae sp. nov., isolated from a paddy soil.</title>
        <authorList>
            <person name="Lin S.-Y."/>
            <person name="Hameed A."/>
            <person name="Huang H.-I."/>
            <person name="Young C.-C."/>
        </authorList>
    </citation>
    <scope>NUCLEOTIDE SEQUENCE [LARGE SCALE GENOMIC DNA]</scope>
    <source>
        <strain evidence="7 8">CC-HIH110</strain>
    </source>
</reference>
<keyword evidence="2" id="KW-0863">Zinc-finger</keyword>
<keyword evidence="3" id="KW-0862">Zinc</keyword>
<gene>
    <name evidence="7" type="ORF">E6C51_17785</name>
</gene>
<dbReference type="PROSITE" id="PS51128">
    <property type="entry name" value="ZF_DKSA_2"/>
    <property type="match status" value="1"/>
</dbReference>
<protein>
    <submittedName>
        <fullName evidence="7">TraR/DksA family transcriptional regulator</fullName>
    </submittedName>
</protein>
<feature type="domain" description="Zinc finger DksA/TraR C4-type" evidence="5">
    <location>
        <begin position="73"/>
        <end position="104"/>
    </location>
</feature>
<evidence type="ECO:0000256" key="4">
    <source>
        <dbReference type="PROSITE-ProRule" id="PRU00510"/>
    </source>
</evidence>
<dbReference type="AlphaFoldDB" id="A0A4S3ZQ20"/>
<evidence type="ECO:0000256" key="2">
    <source>
        <dbReference type="ARBA" id="ARBA00022771"/>
    </source>
</evidence>
<name>A0A4S3ZQ20_9HYPH</name>
<dbReference type="Proteomes" id="UP000310754">
    <property type="component" value="Unassembled WGS sequence"/>
</dbReference>
<organism evidence="7 8">
    <name type="scientific">Allorhizobium terrae</name>
    <dbReference type="NCBI Taxonomy" id="1848972"/>
    <lineage>
        <taxon>Bacteria</taxon>
        <taxon>Pseudomonadati</taxon>
        <taxon>Pseudomonadota</taxon>
        <taxon>Alphaproteobacteria</taxon>
        <taxon>Hyphomicrobiales</taxon>
        <taxon>Rhizobiaceae</taxon>
        <taxon>Rhizobium/Agrobacterium group</taxon>
        <taxon>Allorhizobium</taxon>
    </lineage>
</organism>
<dbReference type="Pfam" id="PF21173">
    <property type="entry name" value="DksA-like_N"/>
    <property type="match status" value="1"/>
</dbReference>
<keyword evidence="1" id="KW-0479">Metal-binding</keyword>
<evidence type="ECO:0000256" key="1">
    <source>
        <dbReference type="ARBA" id="ARBA00022723"/>
    </source>
</evidence>
<dbReference type="EMBL" id="SSOA01000012">
    <property type="protein sequence ID" value="THF47609.1"/>
    <property type="molecule type" value="Genomic_DNA"/>
</dbReference>
<evidence type="ECO:0000256" key="3">
    <source>
        <dbReference type="ARBA" id="ARBA00022833"/>
    </source>
</evidence>
<dbReference type="GO" id="GO:0008270">
    <property type="term" value="F:zinc ion binding"/>
    <property type="evidence" value="ECO:0007669"/>
    <property type="project" value="UniProtKB-KW"/>
</dbReference>
<dbReference type="SUPFAM" id="SSF109635">
    <property type="entry name" value="DnaK suppressor protein DksA, alpha-hairpin domain"/>
    <property type="match status" value="1"/>
</dbReference>
<dbReference type="InterPro" id="IPR048487">
    <property type="entry name" value="DksA-like_N"/>
</dbReference>
<sequence length="105" mass="11619">MDTSGYYQTLLKRRAELIRRLGKIDHDLHELRSPDMEEQAVEAENDEVLEGLGHAGETELKGIDAAIERINNGTYGLCVSCGTPIAPERLALLPATPFCQDCARH</sequence>